<gene>
    <name evidence="12" type="ORF">ANCCAN_23535</name>
</gene>
<dbReference type="GO" id="GO:0042761">
    <property type="term" value="P:very long-chain fatty acid biosynthetic process"/>
    <property type="evidence" value="ECO:0007669"/>
    <property type="project" value="TreeGrafter"/>
</dbReference>
<comment type="similarity">
    <text evidence="11">Belongs to the ELO family.</text>
</comment>
<organism evidence="12 13">
    <name type="scientific">Ancylostoma caninum</name>
    <name type="common">Dog hookworm</name>
    <dbReference type="NCBI Taxonomy" id="29170"/>
    <lineage>
        <taxon>Eukaryota</taxon>
        <taxon>Metazoa</taxon>
        <taxon>Ecdysozoa</taxon>
        <taxon>Nematoda</taxon>
        <taxon>Chromadorea</taxon>
        <taxon>Rhabditida</taxon>
        <taxon>Rhabditina</taxon>
        <taxon>Rhabditomorpha</taxon>
        <taxon>Strongyloidea</taxon>
        <taxon>Ancylostomatidae</taxon>
        <taxon>Ancylostomatinae</taxon>
        <taxon>Ancylostoma</taxon>
    </lineage>
</organism>
<keyword evidence="5" id="KW-0812">Transmembrane</keyword>
<comment type="caution">
    <text evidence="12">The sequence shown here is derived from an EMBL/GenBank/DDBJ whole genome shotgun (WGS) entry which is preliminary data.</text>
</comment>
<dbReference type="Proteomes" id="UP000252519">
    <property type="component" value="Unassembled WGS sequence"/>
</dbReference>
<evidence type="ECO:0000256" key="5">
    <source>
        <dbReference type="ARBA" id="ARBA00022692"/>
    </source>
</evidence>
<proteinExistence type="inferred from homology"/>
<keyword evidence="3 11" id="KW-0444">Lipid biosynthesis</keyword>
<dbReference type="UniPathway" id="UPA00094"/>
<dbReference type="PANTHER" id="PTHR11157">
    <property type="entry name" value="FATTY ACID ACYL TRANSFERASE-RELATED"/>
    <property type="match status" value="1"/>
</dbReference>
<evidence type="ECO:0000256" key="4">
    <source>
        <dbReference type="ARBA" id="ARBA00022679"/>
    </source>
</evidence>
<dbReference type="GO" id="GO:0019367">
    <property type="term" value="P:fatty acid elongation, saturated fatty acid"/>
    <property type="evidence" value="ECO:0007669"/>
    <property type="project" value="TreeGrafter"/>
</dbReference>
<evidence type="ECO:0000256" key="8">
    <source>
        <dbReference type="ARBA" id="ARBA00023098"/>
    </source>
</evidence>
<comment type="subcellular location">
    <subcellularLocation>
        <location evidence="1">Membrane</location>
        <topology evidence="1">Multi-pass membrane protein</topology>
    </subcellularLocation>
</comment>
<dbReference type="EC" id="2.3.1.199" evidence="11"/>
<evidence type="ECO:0000256" key="1">
    <source>
        <dbReference type="ARBA" id="ARBA00004141"/>
    </source>
</evidence>
<dbReference type="GO" id="GO:0005789">
    <property type="term" value="C:endoplasmic reticulum membrane"/>
    <property type="evidence" value="ECO:0007669"/>
    <property type="project" value="TreeGrafter"/>
</dbReference>
<accession>A0A368FEV0</accession>
<evidence type="ECO:0000313" key="12">
    <source>
        <dbReference type="EMBL" id="RCN30696.1"/>
    </source>
</evidence>
<evidence type="ECO:0000256" key="6">
    <source>
        <dbReference type="ARBA" id="ARBA00022832"/>
    </source>
</evidence>
<keyword evidence="8 11" id="KW-0443">Lipid metabolism</keyword>
<dbReference type="PANTHER" id="PTHR11157:SF30">
    <property type="entry name" value="ELONGATION OF LONG CHAIN FATTY ACIDS PROTEIN 2"/>
    <property type="match status" value="1"/>
</dbReference>
<protein>
    <recommendedName>
        <fullName evidence="11">Elongation of very long chain fatty acids protein</fullName>
        <ecNumber evidence="11">2.3.1.199</ecNumber>
    </recommendedName>
    <alternativeName>
        <fullName evidence="11">Very-long-chain 3-oxoacyl-CoA synthase</fullName>
    </alternativeName>
</protein>
<sequence length="141" mass="15763">MSPTVGLSDVLLGSWNLDKTDACMSQWVPTSYKITVAYLLAIYIGQKFMRNRKPFELDGTLAAWNFMFSLFSGVAAYKLIPELFEVFRRDGFVGVFASSLIKKEAWGGDLKVELDNLHSRLFTLMISGRLIAPNALVNEGC</sequence>
<keyword evidence="6 11" id="KW-0276">Fatty acid metabolism</keyword>
<comment type="catalytic activity">
    <reaction evidence="11">
        <text>a very-long-chain acyl-CoA + malonyl-CoA + H(+) = a very-long-chain 3-oxoacyl-CoA + CO2 + CoA</text>
        <dbReference type="Rhea" id="RHEA:32727"/>
        <dbReference type="ChEBI" id="CHEBI:15378"/>
        <dbReference type="ChEBI" id="CHEBI:16526"/>
        <dbReference type="ChEBI" id="CHEBI:57287"/>
        <dbReference type="ChEBI" id="CHEBI:57384"/>
        <dbReference type="ChEBI" id="CHEBI:90725"/>
        <dbReference type="ChEBI" id="CHEBI:90736"/>
        <dbReference type="EC" id="2.3.1.199"/>
    </reaction>
</comment>
<dbReference type="AlphaFoldDB" id="A0A368FEV0"/>
<evidence type="ECO:0000313" key="13">
    <source>
        <dbReference type="Proteomes" id="UP000252519"/>
    </source>
</evidence>
<dbReference type="InterPro" id="IPR002076">
    <property type="entry name" value="ELO_fam"/>
</dbReference>
<evidence type="ECO:0000256" key="7">
    <source>
        <dbReference type="ARBA" id="ARBA00022989"/>
    </source>
</evidence>
<dbReference type="OrthoDB" id="10259681at2759"/>
<evidence type="ECO:0000256" key="11">
    <source>
        <dbReference type="RuleBase" id="RU361115"/>
    </source>
</evidence>
<keyword evidence="9" id="KW-0472">Membrane</keyword>
<dbReference type="Pfam" id="PF01151">
    <property type="entry name" value="ELO"/>
    <property type="match status" value="1"/>
</dbReference>
<evidence type="ECO:0000256" key="2">
    <source>
        <dbReference type="ARBA" id="ARBA00005194"/>
    </source>
</evidence>
<name>A0A368FEV0_ANCCA</name>
<keyword evidence="7" id="KW-1133">Transmembrane helix</keyword>
<evidence type="ECO:0000256" key="10">
    <source>
        <dbReference type="ARBA" id="ARBA00023160"/>
    </source>
</evidence>
<keyword evidence="4 11" id="KW-0808">Transferase</keyword>
<keyword evidence="13" id="KW-1185">Reference proteome</keyword>
<dbReference type="GO" id="GO:0034625">
    <property type="term" value="P:fatty acid elongation, monounsaturated fatty acid"/>
    <property type="evidence" value="ECO:0007669"/>
    <property type="project" value="TreeGrafter"/>
</dbReference>
<evidence type="ECO:0000256" key="3">
    <source>
        <dbReference type="ARBA" id="ARBA00022516"/>
    </source>
</evidence>
<evidence type="ECO:0000256" key="9">
    <source>
        <dbReference type="ARBA" id="ARBA00023136"/>
    </source>
</evidence>
<dbReference type="EMBL" id="JOJR01001490">
    <property type="protein sequence ID" value="RCN30696.1"/>
    <property type="molecule type" value="Genomic_DNA"/>
</dbReference>
<comment type="pathway">
    <text evidence="2">Lipid metabolism; fatty acid biosynthesis.</text>
</comment>
<dbReference type="GO" id="GO:0034626">
    <property type="term" value="P:fatty acid elongation, polyunsaturated fatty acid"/>
    <property type="evidence" value="ECO:0007669"/>
    <property type="project" value="TreeGrafter"/>
</dbReference>
<keyword evidence="10 11" id="KW-0275">Fatty acid biosynthesis</keyword>
<dbReference type="GO" id="GO:0009922">
    <property type="term" value="F:fatty acid elongase activity"/>
    <property type="evidence" value="ECO:0007669"/>
    <property type="project" value="UniProtKB-EC"/>
</dbReference>
<dbReference type="GO" id="GO:0030148">
    <property type="term" value="P:sphingolipid biosynthetic process"/>
    <property type="evidence" value="ECO:0007669"/>
    <property type="project" value="TreeGrafter"/>
</dbReference>
<reference evidence="12 13" key="1">
    <citation type="submission" date="2014-10" db="EMBL/GenBank/DDBJ databases">
        <title>Draft genome of the hookworm Ancylostoma caninum.</title>
        <authorList>
            <person name="Mitreva M."/>
        </authorList>
    </citation>
    <scope>NUCLEOTIDE SEQUENCE [LARGE SCALE GENOMIC DNA]</scope>
    <source>
        <strain evidence="12 13">Baltimore</strain>
    </source>
</reference>
<dbReference type="STRING" id="29170.A0A368FEV0"/>